<reference evidence="2 3" key="1">
    <citation type="journal article" date="2015" name="Sci. Rep.">
        <title>Chromosome-level genome map provides insights into diverse defense mechanisms in the medicinal fungus Ganoderma sinense.</title>
        <authorList>
            <person name="Zhu Y."/>
            <person name="Xu J."/>
            <person name="Sun C."/>
            <person name="Zhou S."/>
            <person name="Xu H."/>
            <person name="Nelson D.R."/>
            <person name="Qian J."/>
            <person name="Song J."/>
            <person name="Luo H."/>
            <person name="Xiang L."/>
            <person name="Li Y."/>
            <person name="Xu Z."/>
            <person name="Ji A."/>
            <person name="Wang L."/>
            <person name="Lu S."/>
            <person name="Hayward A."/>
            <person name="Sun W."/>
            <person name="Li X."/>
            <person name="Schwartz D.C."/>
            <person name="Wang Y."/>
            <person name="Chen S."/>
        </authorList>
    </citation>
    <scope>NUCLEOTIDE SEQUENCE [LARGE SCALE GENOMIC DNA]</scope>
    <source>
        <strain evidence="2 3">ZZ0214-1</strain>
    </source>
</reference>
<keyword evidence="1" id="KW-0812">Transmembrane</keyword>
<protein>
    <submittedName>
        <fullName evidence="2">Uncharacterized protein</fullName>
    </submittedName>
</protein>
<gene>
    <name evidence="2" type="ORF">GSI_10764</name>
</gene>
<accession>A0A2G8S1G5</accession>
<feature type="transmembrane region" description="Helical" evidence="1">
    <location>
        <begin position="124"/>
        <end position="144"/>
    </location>
</feature>
<feature type="transmembrane region" description="Helical" evidence="1">
    <location>
        <begin position="22"/>
        <end position="42"/>
    </location>
</feature>
<evidence type="ECO:0000313" key="2">
    <source>
        <dbReference type="EMBL" id="PIL27612.1"/>
    </source>
</evidence>
<evidence type="ECO:0000313" key="3">
    <source>
        <dbReference type="Proteomes" id="UP000230002"/>
    </source>
</evidence>
<feature type="transmembrane region" description="Helical" evidence="1">
    <location>
        <begin position="237"/>
        <end position="261"/>
    </location>
</feature>
<keyword evidence="3" id="KW-1185">Reference proteome</keyword>
<feature type="transmembrane region" description="Helical" evidence="1">
    <location>
        <begin position="205"/>
        <end position="231"/>
    </location>
</feature>
<proteinExistence type="predicted"/>
<feature type="transmembrane region" description="Helical" evidence="1">
    <location>
        <begin position="164"/>
        <end position="184"/>
    </location>
</feature>
<keyword evidence="1" id="KW-0472">Membrane</keyword>
<name>A0A2G8S1G5_9APHY</name>
<comment type="caution">
    <text evidence="2">The sequence shown here is derived from an EMBL/GenBank/DDBJ whole genome shotgun (WGS) entry which is preliminary data.</text>
</comment>
<dbReference type="EMBL" id="AYKW01000034">
    <property type="protein sequence ID" value="PIL27612.1"/>
    <property type="molecule type" value="Genomic_DNA"/>
</dbReference>
<feature type="transmembrane region" description="Helical" evidence="1">
    <location>
        <begin position="49"/>
        <end position="72"/>
    </location>
</feature>
<dbReference type="AlphaFoldDB" id="A0A2G8S1G5"/>
<dbReference type="OrthoDB" id="3341077at2759"/>
<evidence type="ECO:0000256" key="1">
    <source>
        <dbReference type="SAM" id="Phobius"/>
    </source>
</evidence>
<dbReference type="Proteomes" id="UP000230002">
    <property type="component" value="Unassembled WGS sequence"/>
</dbReference>
<organism evidence="2 3">
    <name type="scientific">Ganoderma sinense ZZ0214-1</name>
    <dbReference type="NCBI Taxonomy" id="1077348"/>
    <lineage>
        <taxon>Eukaryota</taxon>
        <taxon>Fungi</taxon>
        <taxon>Dikarya</taxon>
        <taxon>Basidiomycota</taxon>
        <taxon>Agaricomycotina</taxon>
        <taxon>Agaricomycetes</taxon>
        <taxon>Polyporales</taxon>
        <taxon>Polyporaceae</taxon>
        <taxon>Ganoderma</taxon>
    </lineage>
</organism>
<keyword evidence="1" id="KW-1133">Transmembrane helix</keyword>
<sequence length="315" mass="34703">MLLEDLDADGAPAIIISNVVEIVFFGIYSIFFMFAIIILVVYKKPLPVDWLMVITTCVVYVSCMAHTSILTTDRHTTFTSGLPIPSGEEMSGLLRVTDMEFKICGFLSQLVMIHRCWAVWEHRLVVVIVPLAMSLASVTCGLVGPLRIPSTDFKSPWVAPRMQLFDMLSAAISLAVFALVMSLIAYRLRCVLAPLRNVQSMETIIWTLVGASIEAGALLVLAQAAVVVLFLRNSPMIIIVEGIATQIYGIAPTMMIIRIGLSMVPRGRRWDSDSPMFSSLVLSTIYGCEDSSDNASNELVAQQHPELRQRLHPGS</sequence>